<dbReference type="EMBL" id="KQ483917">
    <property type="protein sequence ID" value="KYP39330.1"/>
    <property type="molecule type" value="Genomic_DNA"/>
</dbReference>
<dbReference type="EMBL" id="KQ483917">
    <property type="protein sequence ID" value="KYP39325.1"/>
    <property type="molecule type" value="Genomic_DNA"/>
</dbReference>
<accession>A0A151R9V5</accession>
<dbReference type="InterPro" id="IPR043128">
    <property type="entry name" value="Rev_trsase/Diguanyl_cyclase"/>
</dbReference>
<evidence type="ECO:0000313" key="1">
    <source>
        <dbReference type="EMBL" id="KYP39325.1"/>
    </source>
</evidence>
<protein>
    <submittedName>
        <fullName evidence="3">Enzymatic polyprotein</fullName>
    </submittedName>
</protein>
<sequence>MKNGMVISKDKFLNEIKDKNQLQRFLRCLNYVANFIPKVKIICKPLFNRLVRIQNLVKTLSCLGIPHPKAFMIVETNASDIGFGGILKQK</sequence>
<dbReference type="Proteomes" id="UP000075243">
    <property type="component" value="Unassembled WGS sequence"/>
</dbReference>
<gene>
    <name evidence="1" type="ORF">KK1_039374</name>
    <name evidence="2" type="ORF">KK1_039379</name>
    <name evidence="3" type="ORF">KK1_039380</name>
</gene>
<dbReference type="Gene3D" id="3.30.70.270">
    <property type="match status" value="1"/>
</dbReference>
<evidence type="ECO:0000313" key="2">
    <source>
        <dbReference type="EMBL" id="KYP39330.1"/>
    </source>
</evidence>
<evidence type="ECO:0000313" key="4">
    <source>
        <dbReference type="Proteomes" id="UP000075243"/>
    </source>
</evidence>
<dbReference type="AlphaFoldDB" id="A0A151R9V5"/>
<evidence type="ECO:0000313" key="3">
    <source>
        <dbReference type="EMBL" id="KYP39331.1"/>
    </source>
</evidence>
<proteinExistence type="predicted"/>
<dbReference type="InterPro" id="IPR051320">
    <property type="entry name" value="Viral_Replic_Matur_Polypro"/>
</dbReference>
<dbReference type="PANTHER" id="PTHR33064">
    <property type="entry name" value="POL PROTEIN"/>
    <property type="match status" value="1"/>
</dbReference>
<dbReference type="Gramene" id="C.cajan_38959.t">
    <property type="protein sequence ID" value="C.cajan_38959.t"/>
    <property type="gene ID" value="C.cajan_38959"/>
</dbReference>
<organism evidence="3 4">
    <name type="scientific">Cajanus cajan</name>
    <name type="common">Pigeon pea</name>
    <name type="synonym">Cajanus indicus</name>
    <dbReference type="NCBI Taxonomy" id="3821"/>
    <lineage>
        <taxon>Eukaryota</taxon>
        <taxon>Viridiplantae</taxon>
        <taxon>Streptophyta</taxon>
        <taxon>Embryophyta</taxon>
        <taxon>Tracheophyta</taxon>
        <taxon>Spermatophyta</taxon>
        <taxon>Magnoliopsida</taxon>
        <taxon>eudicotyledons</taxon>
        <taxon>Gunneridae</taxon>
        <taxon>Pentapetalae</taxon>
        <taxon>rosids</taxon>
        <taxon>fabids</taxon>
        <taxon>Fabales</taxon>
        <taxon>Fabaceae</taxon>
        <taxon>Papilionoideae</taxon>
        <taxon>50 kb inversion clade</taxon>
        <taxon>NPAAA clade</taxon>
        <taxon>indigoferoid/millettioid clade</taxon>
        <taxon>Phaseoleae</taxon>
        <taxon>Cajanus</taxon>
    </lineage>
</organism>
<dbReference type="Gramene" id="C.cajan_38953.t">
    <property type="protein sequence ID" value="C.cajan_38953.t"/>
    <property type="gene ID" value="C.cajan_38953"/>
</dbReference>
<reference evidence="3 4" key="1">
    <citation type="journal article" date="2012" name="Nat. Biotechnol.">
        <title>Draft genome sequence of pigeonpea (Cajanus cajan), an orphan legume crop of resource-poor farmers.</title>
        <authorList>
            <person name="Varshney R.K."/>
            <person name="Chen W."/>
            <person name="Li Y."/>
            <person name="Bharti A.K."/>
            <person name="Saxena R.K."/>
            <person name="Schlueter J.A."/>
            <person name="Donoghue M.T."/>
            <person name="Azam S."/>
            <person name="Fan G."/>
            <person name="Whaley A.M."/>
            <person name="Farmer A.D."/>
            <person name="Sheridan J."/>
            <person name="Iwata A."/>
            <person name="Tuteja R."/>
            <person name="Penmetsa R.V."/>
            <person name="Wu W."/>
            <person name="Upadhyaya H.D."/>
            <person name="Yang S.P."/>
            <person name="Shah T."/>
            <person name="Saxena K.B."/>
            <person name="Michael T."/>
            <person name="McCombie W.R."/>
            <person name="Yang B."/>
            <person name="Zhang G."/>
            <person name="Yang H."/>
            <person name="Wang J."/>
            <person name="Spillane C."/>
            <person name="Cook D.R."/>
            <person name="May G.D."/>
            <person name="Xu X."/>
            <person name="Jackson S.A."/>
        </authorList>
    </citation>
    <scope>NUCLEOTIDE SEQUENCE [LARGE SCALE GENOMIC DNA]</scope>
    <source>
        <strain evidence="4">cv. Asha</strain>
    </source>
</reference>
<dbReference type="PANTHER" id="PTHR33064:SF37">
    <property type="entry name" value="RIBONUCLEASE H"/>
    <property type="match status" value="1"/>
</dbReference>
<dbReference type="InterPro" id="IPR043502">
    <property type="entry name" value="DNA/RNA_pol_sf"/>
</dbReference>
<dbReference type="Gramene" id="C.cajan_38958.t">
    <property type="protein sequence ID" value="C.cajan_38958.t"/>
    <property type="gene ID" value="C.cajan_38958"/>
</dbReference>
<dbReference type="SUPFAM" id="SSF56672">
    <property type="entry name" value="DNA/RNA polymerases"/>
    <property type="match status" value="1"/>
</dbReference>
<name>A0A151R9V5_CAJCA</name>
<keyword evidence="4" id="KW-1185">Reference proteome</keyword>
<dbReference type="EMBL" id="KQ483917">
    <property type="protein sequence ID" value="KYP39331.1"/>
    <property type="molecule type" value="Genomic_DNA"/>
</dbReference>